<dbReference type="Gene3D" id="3.10.580.10">
    <property type="entry name" value="CBS-domain"/>
    <property type="match status" value="1"/>
</dbReference>
<dbReference type="Pfam" id="PF00571">
    <property type="entry name" value="CBS"/>
    <property type="match status" value="2"/>
</dbReference>
<dbReference type="EMBL" id="OZ026884">
    <property type="protein sequence ID" value="CAL1240453.1"/>
    <property type="molecule type" value="Genomic_DNA"/>
</dbReference>
<dbReference type="InterPro" id="IPR029787">
    <property type="entry name" value="Nucleotide_cyclase"/>
</dbReference>
<dbReference type="InterPro" id="IPR000644">
    <property type="entry name" value="CBS_dom"/>
</dbReference>
<evidence type="ECO:0000313" key="7">
    <source>
        <dbReference type="Proteomes" id="UP001497493"/>
    </source>
</evidence>
<dbReference type="SUPFAM" id="SSF54631">
    <property type="entry name" value="CBS-domain pair"/>
    <property type="match status" value="1"/>
</dbReference>
<dbReference type="CDD" id="cd01949">
    <property type="entry name" value="GGDEF"/>
    <property type="match status" value="1"/>
</dbReference>
<dbReference type="PROSITE" id="PS51371">
    <property type="entry name" value="CBS"/>
    <property type="match status" value="1"/>
</dbReference>
<dbReference type="Proteomes" id="UP001497493">
    <property type="component" value="Chromosome"/>
</dbReference>
<feature type="domain" description="CBS" evidence="5">
    <location>
        <begin position="271"/>
        <end position="329"/>
    </location>
</feature>
<feature type="domain" description="GGDEF" evidence="4">
    <location>
        <begin position="426"/>
        <end position="578"/>
    </location>
</feature>
<evidence type="ECO:0000256" key="2">
    <source>
        <dbReference type="SAM" id="MobiDB-lite"/>
    </source>
</evidence>
<evidence type="ECO:0000256" key="1">
    <source>
        <dbReference type="PROSITE-ProRule" id="PRU00703"/>
    </source>
</evidence>
<dbReference type="SUPFAM" id="SSF141868">
    <property type="entry name" value="EAL domain-like"/>
    <property type="match status" value="1"/>
</dbReference>
<evidence type="ECO:0000259" key="4">
    <source>
        <dbReference type="PROSITE" id="PS50887"/>
    </source>
</evidence>
<feature type="domain" description="EAL" evidence="3">
    <location>
        <begin position="5"/>
        <end position="254"/>
    </location>
</feature>
<dbReference type="SMART" id="SM00052">
    <property type="entry name" value="EAL"/>
    <property type="match status" value="1"/>
</dbReference>
<evidence type="ECO:0000313" key="6">
    <source>
        <dbReference type="EMBL" id="CAL1240453.1"/>
    </source>
</evidence>
<dbReference type="InterPro" id="IPR001633">
    <property type="entry name" value="EAL_dom"/>
</dbReference>
<dbReference type="Gene3D" id="3.30.70.270">
    <property type="match status" value="1"/>
</dbReference>
<protein>
    <submittedName>
        <fullName evidence="6">Cyclic diguanylate phosphodiesterase domain protein</fullName>
    </submittedName>
</protein>
<dbReference type="NCBIfam" id="TIGR00254">
    <property type="entry name" value="GGDEF"/>
    <property type="match status" value="1"/>
</dbReference>
<feature type="compositionally biased region" description="Low complexity" evidence="2">
    <location>
        <begin position="580"/>
        <end position="589"/>
    </location>
</feature>
<proteinExistence type="predicted"/>
<gene>
    <name evidence="6" type="ORF">MECH1_V1_1677</name>
</gene>
<accession>A0ABM9NIL5</accession>
<dbReference type="PROSITE" id="PS50883">
    <property type="entry name" value="EAL"/>
    <property type="match status" value="1"/>
</dbReference>
<dbReference type="InterPro" id="IPR043128">
    <property type="entry name" value="Rev_trsase/Diguanyl_cyclase"/>
</dbReference>
<dbReference type="PROSITE" id="PS50887">
    <property type="entry name" value="GGDEF"/>
    <property type="match status" value="1"/>
</dbReference>
<dbReference type="InterPro" id="IPR000160">
    <property type="entry name" value="GGDEF_dom"/>
</dbReference>
<evidence type="ECO:0000259" key="5">
    <source>
        <dbReference type="PROSITE" id="PS51371"/>
    </source>
</evidence>
<dbReference type="InterPro" id="IPR050706">
    <property type="entry name" value="Cyclic-di-GMP_PDE-like"/>
</dbReference>
<feature type="region of interest" description="Disordered" evidence="2">
    <location>
        <begin position="570"/>
        <end position="595"/>
    </location>
</feature>
<dbReference type="Gene3D" id="3.20.20.450">
    <property type="entry name" value="EAL domain"/>
    <property type="match status" value="1"/>
</dbReference>
<name>A0ABM9NIL5_9GAMM</name>
<dbReference type="InterPro" id="IPR046342">
    <property type="entry name" value="CBS_dom_sf"/>
</dbReference>
<dbReference type="SMART" id="SM00267">
    <property type="entry name" value="GGDEF"/>
    <property type="match status" value="1"/>
</dbReference>
<sequence length="595" mass="66360">MSQHEARVKRLLGQLIEDEQLSVLFQPIVSLDRQAIYGYEGLVRGPEHSLLNRPKFLFAAAAKYGRLRELDALCRKLIVREFARLQLPGCLFLNLSPGALTDPAFLRDPLLDQLRRYGVPPDRVVVEVAERSAADLARLRLPLQRCREWGFQIALEVSAADPSLGPFRTETTPDFLKLDRHCIQGLDQDQTQRQTLTAFLDTATALGCQVIFKGVETRTEYTFLLQLGAKLAQGFHFACPQKVPDTVAKREWFGEPRPRSIFSDQLTAALLVQTIPTVPSDMPVQDVGELFHADEGLPSVAVVRGLEVLGLIPRSEVLNLLASRYGRDLFGRLPVRDFLRKSTLMVDLETPLEEVSRLLTNAVDHHREEFLVTDGGRLVGKGTLLDLLRTITEVQVNRARYANPLTLLPGNVVIQQRLGDFLKAGQPFHVAYCDLDHFKAYNDAYGYLRGDEVIQLLGRLLVQYADPERDFVGHIGGDDFIVLFRSPDWRERCFELLQTFEAVIPDQYSARDRCNGGIYGTDRDGQPRHFPFVALSIGVVPVTAPHPGISPELIAEWAAAAKAKAKEREGNALCVEDPRPGSGPTPGSRLAAGTY</sequence>
<keyword evidence="7" id="KW-1185">Reference proteome</keyword>
<dbReference type="CDD" id="cd01948">
    <property type="entry name" value="EAL"/>
    <property type="match status" value="1"/>
</dbReference>
<keyword evidence="1" id="KW-0129">CBS domain</keyword>
<dbReference type="Pfam" id="PF00563">
    <property type="entry name" value="EAL"/>
    <property type="match status" value="1"/>
</dbReference>
<dbReference type="SUPFAM" id="SSF55073">
    <property type="entry name" value="Nucleotide cyclase"/>
    <property type="match status" value="1"/>
</dbReference>
<dbReference type="PANTHER" id="PTHR33121">
    <property type="entry name" value="CYCLIC DI-GMP PHOSPHODIESTERASE PDEF"/>
    <property type="match status" value="1"/>
</dbReference>
<dbReference type="Pfam" id="PF00990">
    <property type="entry name" value="GGDEF"/>
    <property type="match status" value="1"/>
</dbReference>
<dbReference type="RefSeq" id="WP_348757049.1">
    <property type="nucleotide sequence ID" value="NZ_OZ026884.1"/>
</dbReference>
<evidence type="ECO:0000259" key="3">
    <source>
        <dbReference type="PROSITE" id="PS50883"/>
    </source>
</evidence>
<reference evidence="6 7" key="1">
    <citation type="submission" date="2024-04" db="EMBL/GenBank/DDBJ databases">
        <authorList>
            <person name="Cremers G."/>
        </authorList>
    </citation>
    <scope>NUCLEOTIDE SEQUENCE [LARGE SCALE GENOMIC DNA]</scope>
    <source>
        <strain evidence="6">MeCH1-AG</strain>
    </source>
</reference>
<organism evidence="6 7">
    <name type="scientific">Candidatus Methylocalor cossyra</name>
    <dbReference type="NCBI Taxonomy" id="3108543"/>
    <lineage>
        <taxon>Bacteria</taxon>
        <taxon>Pseudomonadati</taxon>
        <taxon>Pseudomonadota</taxon>
        <taxon>Gammaproteobacteria</taxon>
        <taxon>Methylococcales</taxon>
        <taxon>Methylococcaceae</taxon>
        <taxon>Candidatus Methylocalor</taxon>
    </lineage>
</organism>
<dbReference type="InterPro" id="IPR035919">
    <property type="entry name" value="EAL_sf"/>
</dbReference>
<dbReference type="PANTHER" id="PTHR33121:SF76">
    <property type="entry name" value="SIGNALING PROTEIN"/>
    <property type="match status" value="1"/>
</dbReference>